<feature type="transmembrane region" description="Helical" evidence="6">
    <location>
        <begin position="30"/>
        <end position="50"/>
    </location>
</feature>
<dbReference type="GO" id="GO:0005886">
    <property type="term" value="C:plasma membrane"/>
    <property type="evidence" value="ECO:0007669"/>
    <property type="project" value="UniProtKB-SubCell"/>
</dbReference>
<keyword evidence="5 6" id="KW-0472">Membrane</keyword>
<feature type="transmembrane region" description="Helical" evidence="6">
    <location>
        <begin position="56"/>
        <end position="78"/>
    </location>
</feature>
<dbReference type="InterPro" id="IPR050833">
    <property type="entry name" value="Poly_Biosynth_Transport"/>
</dbReference>
<evidence type="ECO:0000313" key="7">
    <source>
        <dbReference type="EMBL" id="GAH60177.1"/>
    </source>
</evidence>
<keyword evidence="3 6" id="KW-0812">Transmembrane</keyword>
<comment type="subcellular location">
    <subcellularLocation>
        <location evidence="1">Cell membrane</location>
        <topology evidence="1">Multi-pass membrane protein</topology>
    </subcellularLocation>
</comment>
<organism evidence="7">
    <name type="scientific">marine sediment metagenome</name>
    <dbReference type="NCBI Taxonomy" id="412755"/>
    <lineage>
        <taxon>unclassified sequences</taxon>
        <taxon>metagenomes</taxon>
        <taxon>ecological metagenomes</taxon>
    </lineage>
</organism>
<evidence type="ECO:0000256" key="5">
    <source>
        <dbReference type="ARBA" id="ARBA00023136"/>
    </source>
</evidence>
<proteinExistence type="predicted"/>
<feature type="non-terminal residue" evidence="7">
    <location>
        <position position="1"/>
    </location>
</feature>
<evidence type="ECO:0000256" key="4">
    <source>
        <dbReference type="ARBA" id="ARBA00022989"/>
    </source>
</evidence>
<dbReference type="EMBL" id="BARU01017441">
    <property type="protein sequence ID" value="GAH60177.1"/>
    <property type="molecule type" value="Genomic_DNA"/>
</dbReference>
<keyword evidence="4 6" id="KW-1133">Transmembrane helix</keyword>
<dbReference type="AlphaFoldDB" id="X1GSM5"/>
<keyword evidence="2" id="KW-1003">Cell membrane</keyword>
<evidence type="ECO:0000256" key="1">
    <source>
        <dbReference type="ARBA" id="ARBA00004651"/>
    </source>
</evidence>
<dbReference type="PANTHER" id="PTHR30250:SF11">
    <property type="entry name" value="O-ANTIGEN TRANSPORTER-RELATED"/>
    <property type="match status" value="1"/>
</dbReference>
<sequence>SSACFLLSGLTAFFKVPMLLFRIKREAVKYSVISILNVLLVASLSIFFVVGLRKGVLGIMEGRTIAKIIILLVTYYLIRKDLIFGFSLNLLKEMLRYAIPIIPAGLMLWILSLSDRYFLLKLADPVELGLYSVGMRFASIIAIAIGAFRLGWGEFAFSRLNRKDRDIIYSRTLTYFIFVTCLILLGLSLFGKELVMLMTTKEYLRASSVIPILGLGIIFSGCYSIFGIGMNITKKMKAIFPITAIPAGLNLFLNYIFIPLYGMIGAAYTTLFSYFLMAILTWYASQKVYPVQYEWKR</sequence>
<evidence type="ECO:0000256" key="6">
    <source>
        <dbReference type="SAM" id="Phobius"/>
    </source>
</evidence>
<feature type="transmembrane region" description="Helical" evidence="6">
    <location>
        <begin position="94"/>
        <end position="113"/>
    </location>
</feature>
<protein>
    <submittedName>
        <fullName evidence="7">Uncharacterized protein</fullName>
    </submittedName>
</protein>
<feature type="transmembrane region" description="Helical" evidence="6">
    <location>
        <begin position="6"/>
        <end position="23"/>
    </location>
</feature>
<reference evidence="7" key="1">
    <citation type="journal article" date="2014" name="Front. Microbiol.">
        <title>High frequency of phylogenetically diverse reductive dehalogenase-homologous genes in deep subseafloor sedimentary metagenomes.</title>
        <authorList>
            <person name="Kawai M."/>
            <person name="Futagami T."/>
            <person name="Toyoda A."/>
            <person name="Takaki Y."/>
            <person name="Nishi S."/>
            <person name="Hori S."/>
            <person name="Arai W."/>
            <person name="Tsubouchi T."/>
            <person name="Morono Y."/>
            <person name="Uchiyama I."/>
            <person name="Ito T."/>
            <person name="Fujiyama A."/>
            <person name="Inagaki F."/>
            <person name="Takami H."/>
        </authorList>
    </citation>
    <scope>NUCLEOTIDE SEQUENCE</scope>
    <source>
        <strain evidence="7">Expedition CK06-06</strain>
    </source>
</reference>
<evidence type="ECO:0000256" key="2">
    <source>
        <dbReference type="ARBA" id="ARBA00022475"/>
    </source>
</evidence>
<feature type="transmembrane region" description="Helical" evidence="6">
    <location>
        <begin position="203"/>
        <end position="226"/>
    </location>
</feature>
<evidence type="ECO:0000256" key="3">
    <source>
        <dbReference type="ARBA" id="ARBA00022692"/>
    </source>
</evidence>
<feature type="non-terminal residue" evidence="7">
    <location>
        <position position="297"/>
    </location>
</feature>
<accession>X1GSM5</accession>
<gene>
    <name evidence="7" type="ORF">S03H2_28934</name>
</gene>
<dbReference type="PANTHER" id="PTHR30250">
    <property type="entry name" value="PST FAMILY PREDICTED COLANIC ACID TRANSPORTER"/>
    <property type="match status" value="1"/>
</dbReference>
<name>X1GSM5_9ZZZZ</name>
<feature type="transmembrane region" description="Helical" evidence="6">
    <location>
        <begin position="133"/>
        <end position="152"/>
    </location>
</feature>
<feature type="transmembrane region" description="Helical" evidence="6">
    <location>
        <begin position="173"/>
        <end position="191"/>
    </location>
</feature>
<dbReference type="Pfam" id="PF13440">
    <property type="entry name" value="Polysacc_synt_3"/>
    <property type="match status" value="1"/>
</dbReference>
<feature type="transmembrane region" description="Helical" evidence="6">
    <location>
        <begin position="264"/>
        <end position="284"/>
    </location>
</feature>
<comment type="caution">
    <text evidence="7">The sequence shown here is derived from an EMBL/GenBank/DDBJ whole genome shotgun (WGS) entry which is preliminary data.</text>
</comment>
<feature type="transmembrane region" description="Helical" evidence="6">
    <location>
        <begin position="238"/>
        <end position="258"/>
    </location>
</feature>